<feature type="region of interest" description="Disordered" evidence="1">
    <location>
        <begin position="891"/>
        <end position="935"/>
    </location>
</feature>
<feature type="region of interest" description="Disordered" evidence="1">
    <location>
        <begin position="553"/>
        <end position="725"/>
    </location>
</feature>
<feature type="compositionally biased region" description="Polar residues" evidence="1">
    <location>
        <begin position="478"/>
        <end position="488"/>
    </location>
</feature>
<accession>A0A517LAI7</accession>
<dbReference type="Proteomes" id="UP000316270">
    <property type="component" value="Chromosome 8"/>
</dbReference>
<gene>
    <name evidence="2" type="ORF">FKW77_002540</name>
</gene>
<feature type="compositionally biased region" description="Polar residues" evidence="1">
    <location>
        <begin position="309"/>
        <end position="327"/>
    </location>
</feature>
<feature type="region of interest" description="Disordered" evidence="1">
    <location>
        <begin position="857"/>
        <end position="877"/>
    </location>
</feature>
<reference evidence="2 3" key="1">
    <citation type="submission" date="2019-07" db="EMBL/GenBank/DDBJ databases">
        <title>Finished genome of Venturia effusa.</title>
        <authorList>
            <person name="Young C.A."/>
            <person name="Cox M.P."/>
            <person name="Ganley A.R.D."/>
            <person name="David W.J."/>
        </authorList>
    </citation>
    <scope>NUCLEOTIDE SEQUENCE [LARGE SCALE GENOMIC DNA]</scope>
    <source>
        <strain evidence="3">albino</strain>
    </source>
</reference>
<dbReference type="STRING" id="50376.A0A517LAI7"/>
<evidence type="ECO:0000256" key="1">
    <source>
        <dbReference type="SAM" id="MobiDB-lite"/>
    </source>
</evidence>
<dbReference type="OrthoDB" id="5374844at2759"/>
<feature type="compositionally biased region" description="Basic residues" evidence="1">
    <location>
        <begin position="356"/>
        <end position="366"/>
    </location>
</feature>
<feature type="region of interest" description="Disordered" evidence="1">
    <location>
        <begin position="446"/>
        <end position="524"/>
    </location>
</feature>
<feature type="region of interest" description="Disordered" evidence="1">
    <location>
        <begin position="302"/>
        <end position="417"/>
    </location>
</feature>
<feature type="compositionally biased region" description="Polar residues" evidence="1">
    <location>
        <begin position="666"/>
        <end position="686"/>
    </location>
</feature>
<feature type="compositionally biased region" description="Basic and acidic residues" evidence="1">
    <location>
        <begin position="687"/>
        <end position="697"/>
    </location>
</feature>
<feature type="compositionally biased region" description="Acidic residues" evidence="1">
    <location>
        <begin position="783"/>
        <end position="799"/>
    </location>
</feature>
<evidence type="ECO:0000313" key="2">
    <source>
        <dbReference type="EMBL" id="QDS72649.1"/>
    </source>
</evidence>
<feature type="compositionally biased region" description="Polar residues" evidence="1">
    <location>
        <begin position="570"/>
        <end position="579"/>
    </location>
</feature>
<feature type="compositionally biased region" description="Basic and acidic residues" evidence="1">
    <location>
        <begin position="745"/>
        <end position="769"/>
    </location>
</feature>
<feature type="compositionally biased region" description="Polar residues" evidence="1">
    <location>
        <begin position="1188"/>
        <end position="1199"/>
    </location>
</feature>
<name>A0A517LAI7_9PEZI</name>
<feature type="compositionally biased region" description="Basic and acidic residues" evidence="1">
    <location>
        <begin position="628"/>
        <end position="642"/>
    </location>
</feature>
<feature type="region of interest" description="Disordered" evidence="1">
    <location>
        <begin position="1140"/>
        <end position="1207"/>
    </location>
</feature>
<keyword evidence="3" id="KW-1185">Reference proteome</keyword>
<feature type="compositionally biased region" description="Low complexity" evidence="1">
    <location>
        <begin position="595"/>
        <end position="616"/>
    </location>
</feature>
<protein>
    <submittedName>
        <fullName evidence="2">Uncharacterized protein</fullName>
    </submittedName>
</protein>
<feature type="compositionally biased region" description="Basic and acidic residues" evidence="1">
    <location>
        <begin position="954"/>
        <end position="964"/>
    </location>
</feature>
<sequence>MDKLVDKALSCEEKDASQQLYNIIGNFATKKGVGKKAPTNACTHKLLNFLLDDDHPKRTRRWAGILLQTLITKIPALSQYVLGLTNLLPFLGRLATRDDEEFKLLSATLIRALAGSDTQRLSLFWPADELSSSQIGRFPLTESSSGKQWIEDLTSFMDDSFSQTKAQIRLQVNFIQAVDIHTAEVSGKDLHIMPEKGSLYMILQDSITIMKVPITSSDPFFLEIPFDMISSVNVHTSTLVASQEPSASENVYQLLLNMEQGAYNHHICVSDGEARTMLLTFNDMTQANRVAIYIDDERMHRRTSRPKMSMSQPLNISQEAEASTSPEQPAEAVTPQASEKHEIKPAPLQAPPAKAPSRRIPQRKSTKSTIGGDLELAGTNVVTPRSRREVRGPVLAESIVEDNSGTETEQRSEDGVAVEPTGTIGHAAGNLSMLLSAALSPGSEQPLFQSARKTRDDKLSATVKGTADSASKDAKPKVTTTKVKSQQSKARRPVTKKTANARSKAVEKISTSVTKTAETPTEEKIWEIPDDAAELNTTATKRGKSKAVATVFKTGIRKGPARSAKMSAITRRTQATGSESDTDQDGDHNDGNFKAPSASLVPSSSSRRSARLQASAVKREPATAQALENHDGDDSKSRDMEATRLPTRSLPHIQSSGLNQRIDKVGQTTEPATTESKTLPVITNRSEAIEVTKLEARGKKRQSPVVSREEVESAPAGPPPQEESMETIEAFEDAVVDFATEPYLEDKEVIIKKEPGLKSKMPERTESEQIRSSGRPISIASDPDSEDNSEDDYAVEDSLEAIQQNQNSKPTTKADQVQDNSSAVRGVDEAASMVENPDAMASESHAVVRESQPLIETSRSLARQDSTPVVASEPPLIDNRSARKMAIISFDRSGPRNQGAPLGLRSADGTPVVRSDPAPVHGGSEATSKSHGVRNLPIQLQPTVLLPVCIEEVEGGRPRSEKRQARSNGLERQPVKRKKTAQSTSEEHGSVDIESDENTAGMTLRRASQRSVHVTDDGSPMRNDFEEEVTAMNAGFGDLEDHFHHHQDSEKRTSEPVKHNVPVLPVGLALHNLESPTSMPEGTQKRKCMSRTSSPAKGSSSMATDMAQRPMKTLLNRIVEDSKCGESADQGLLSILRSSQLRSQASDGEPGSMNPAKGATSPSLQLVGSRADRPSLDAPRCRTRSGRAQRNTAPMSSNHKPLPQPPDLDYEVISAYAPAKEIEKAVARNREEETLNDPFSSSQKNDEASQSFFMRRLATLMGDGASKAIGGHVAEDADKTLVEDVPMEDVESSSSSSDNELAVVVEEPEEEDNERAEVMEWEAALQPRHREMFEVLGRITRRLVSHLIDSETAVEDIVDDYSRDGTRIVEEFEKCFRSQQSNVGGLQVSMMKLSRLYCDMEHHMVQDHNALRTDIGSSLHDWNVGMHGKTMAIEQMERTISA</sequence>
<feature type="compositionally biased region" description="Polar residues" evidence="1">
    <location>
        <begin position="857"/>
        <end position="869"/>
    </location>
</feature>
<feature type="compositionally biased region" description="Polar residues" evidence="1">
    <location>
        <begin position="801"/>
        <end position="823"/>
    </location>
</feature>
<organism evidence="2 3">
    <name type="scientific">Venturia effusa</name>
    <dbReference type="NCBI Taxonomy" id="50376"/>
    <lineage>
        <taxon>Eukaryota</taxon>
        <taxon>Fungi</taxon>
        <taxon>Dikarya</taxon>
        <taxon>Ascomycota</taxon>
        <taxon>Pezizomycotina</taxon>
        <taxon>Dothideomycetes</taxon>
        <taxon>Pleosporomycetidae</taxon>
        <taxon>Venturiales</taxon>
        <taxon>Venturiaceae</taxon>
        <taxon>Venturia</taxon>
    </lineage>
</organism>
<feature type="region of interest" description="Disordered" evidence="1">
    <location>
        <begin position="745"/>
        <end position="834"/>
    </location>
</feature>
<proteinExistence type="predicted"/>
<feature type="compositionally biased region" description="Polar residues" evidence="1">
    <location>
        <begin position="509"/>
        <end position="519"/>
    </location>
</feature>
<dbReference type="EMBL" id="CP042192">
    <property type="protein sequence ID" value="QDS72649.1"/>
    <property type="molecule type" value="Genomic_DNA"/>
</dbReference>
<evidence type="ECO:0000313" key="3">
    <source>
        <dbReference type="Proteomes" id="UP000316270"/>
    </source>
</evidence>
<feature type="region of interest" description="Disordered" evidence="1">
    <location>
        <begin position="954"/>
        <end position="1022"/>
    </location>
</feature>
<feature type="region of interest" description="Disordered" evidence="1">
    <location>
        <begin position="1073"/>
        <end position="1106"/>
    </location>
</feature>
<feature type="compositionally biased region" description="Polar residues" evidence="1">
    <location>
        <begin position="1090"/>
        <end position="1103"/>
    </location>
</feature>